<dbReference type="NCBIfam" id="TIGR01352">
    <property type="entry name" value="tonB_Cterm"/>
    <property type="match status" value="1"/>
</dbReference>
<proteinExistence type="predicted"/>
<dbReference type="GO" id="GO:0016020">
    <property type="term" value="C:membrane"/>
    <property type="evidence" value="ECO:0007669"/>
    <property type="project" value="UniProtKB-SubCell"/>
</dbReference>
<dbReference type="GO" id="GO:0043213">
    <property type="term" value="P:bacteriocin transport"/>
    <property type="evidence" value="ECO:0007669"/>
    <property type="project" value="InterPro"/>
</dbReference>
<dbReference type="NCBIfam" id="TIGR02794">
    <property type="entry name" value="tolA_full"/>
    <property type="match status" value="1"/>
</dbReference>
<accession>A0A0M7GJM4</accession>
<dbReference type="InterPro" id="IPR014161">
    <property type="entry name" value="Tol-Pal_TolA"/>
</dbReference>
<evidence type="ECO:0000256" key="6">
    <source>
        <dbReference type="SAM" id="Phobius"/>
    </source>
</evidence>
<evidence type="ECO:0000256" key="3">
    <source>
        <dbReference type="ARBA" id="ARBA00022989"/>
    </source>
</evidence>
<evidence type="ECO:0000313" key="11">
    <source>
        <dbReference type="Proteomes" id="UP000092950"/>
    </source>
</evidence>
<accession>A0A0J6BW57</accession>
<reference evidence="9 10" key="1">
    <citation type="submission" date="2015-09" db="EMBL/GenBank/DDBJ databases">
        <authorList>
            <person name="Jackson K.R."/>
            <person name="Lunt B.L."/>
            <person name="Fisher J.N.B."/>
            <person name="Gardner A.V."/>
            <person name="Bailey M.E."/>
            <person name="Deus L.M."/>
            <person name="Earl A.S."/>
            <person name="Gibby P.D."/>
            <person name="Hartmann K.A."/>
            <person name="Liu J.E."/>
            <person name="Manci A.M."/>
            <person name="Nielsen D.A."/>
            <person name="Solomon M.B."/>
            <person name="Breakwell D.P."/>
            <person name="Burnett S.H."/>
            <person name="Grose J.H."/>
        </authorList>
    </citation>
    <scope>NUCLEOTIDE SEQUENCE [LARGE SCALE GENOMIC DNA]</scope>
    <source>
        <strain evidence="9 10">2789STDY5608636</strain>
    </source>
</reference>
<dbReference type="RefSeq" id="WP_043209664.1">
    <property type="nucleotide sequence ID" value="NZ_CAJGUP010000080.1"/>
</dbReference>
<evidence type="ECO:0000313" key="10">
    <source>
        <dbReference type="Proteomes" id="UP000053096"/>
    </source>
</evidence>
<keyword evidence="4 6" id="KW-0472">Membrane</keyword>
<evidence type="ECO:0000313" key="8">
    <source>
        <dbReference type="EMBL" id="ANY14973.1"/>
    </source>
</evidence>
<dbReference type="EMBL" id="CYTV01000008">
    <property type="protein sequence ID" value="CUI95753.1"/>
    <property type="molecule type" value="Genomic_DNA"/>
</dbReference>
<evidence type="ECO:0000256" key="5">
    <source>
        <dbReference type="SAM" id="MobiDB-lite"/>
    </source>
</evidence>
<keyword evidence="3 6" id="KW-1133">Transmembrane helix</keyword>
<feature type="domain" description="TonB C-terminal" evidence="7">
    <location>
        <begin position="268"/>
        <end position="356"/>
    </location>
</feature>
<dbReference type="AlphaFoldDB" id="A0A0J6BW57"/>
<dbReference type="Proteomes" id="UP000053096">
    <property type="component" value="Unassembled WGS sequence"/>
</dbReference>
<dbReference type="Gene3D" id="3.30.1150.10">
    <property type="match status" value="1"/>
</dbReference>
<dbReference type="Proteomes" id="UP000092950">
    <property type="component" value="Chromosome"/>
</dbReference>
<dbReference type="KEGG" id="bpdz:BBN53_03110"/>
<sequence length="356" mass="38787">MPPIIRSDSKTPWSPERKDNAKSLGLATLVHILLIVVLFFGLNWHTQNPGPVQVELWMDGDTPDAAPPTPTPEPEPEPPKPQPEPPKPQPEPEPPKPEPKPEPPPPPQAQPEPQPDPEIALEEARKKREQEEKARQAAEAAKEKARREEERRQAELKEKQRLEQERKAAEQKAKEEADKKAKEDAAKKAAAEKAAAEKAAAEKAAEQKAKEEAAKKAAAEKKAKEEAAKKAAADKALRDAFRNDILGTAGRPGGTADRNQAGGGRDDGYGAKVRACVQPGVAYPAPPRAGSANPTAEYRVQLGSDGRVGNVTLKRSSGNTAFDRAVETGIRRCNPFPKPSTGRYEPIIDVVYRMYD</sequence>
<evidence type="ECO:0000256" key="4">
    <source>
        <dbReference type="ARBA" id="ARBA00023136"/>
    </source>
</evidence>
<dbReference type="EMBL" id="CP016440">
    <property type="protein sequence ID" value="ANY14973.1"/>
    <property type="molecule type" value="Genomic_DNA"/>
</dbReference>
<dbReference type="Pfam" id="PF13103">
    <property type="entry name" value="TonB_2"/>
    <property type="match status" value="1"/>
</dbReference>
<comment type="subcellular location">
    <subcellularLocation>
        <location evidence="1">Membrane</location>
        <topology evidence="1">Single-pass membrane protein</topology>
    </subcellularLocation>
</comment>
<dbReference type="PROSITE" id="PS52015">
    <property type="entry name" value="TONB_CTD"/>
    <property type="match status" value="1"/>
</dbReference>
<evidence type="ECO:0000259" key="7">
    <source>
        <dbReference type="PROSITE" id="PS52015"/>
    </source>
</evidence>
<feature type="compositionally biased region" description="Pro residues" evidence="5">
    <location>
        <begin position="102"/>
        <end position="116"/>
    </location>
</feature>
<gene>
    <name evidence="8" type="ORF">BBN53_03110</name>
    <name evidence="9" type="ORF">ERS370011_03063</name>
</gene>
<reference evidence="8 11" key="2">
    <citation type="submission" date="2016-07" db="EMBL/GenBank/DDBJ databases">
        <title>Complete genome sequences of Bordetella pseudohinzii.</title>
        <authorList>
            <person name="Spilker T."/>
            <person name="Darrah R."/>
            <person name="LiPuma J.J."/>
        </authorList>
    </citation>
    <scope>NUCLEOTIDE SEQUENCE [LARGE SCALE GENOMIC DNA]</scope>
    <source>
        <strain evidence="8 11">HI4681</strain>
    </source>
</reference>
<keyword evidence="11" id="KW-1185">Reference proteome</keyword>
<evidence type="ECO:0000313" key="9">
    <source>
        <dbReference type="EMBL" id="CUI95753.1"/>
    </source>
</evidence>
<dbReference type="PRINTS" id="PR01217">
    <property type="entry name" value="PRICHEXTENSN"/>
</dbReference>
<dbReference type="SUPFAM" id="SSF74653">
    <property type="entry name" value="TolA/TonB C-terminal domain"/>
    <property type="match status" value="1"/>
</dbReference>
<keyword evidence="2 6" id="KW-0812">Transmembrane</keyword>
<name>A0A0J6BW57_9BORD</name>
<feature type="region of interest" description="Disordered" evidence="5">
    <location>
        <begin position="53"/>
        <end position="270"/>
    </location>
</feature>
<feature type="compositionally biased region" description="Basic and acidic residues" evidence="5">
    <location>
        <begin position="122"/>
        <end position="242"/>
    </location>
</feature>
<feature type="compositionally biased region" description="Pro residues" evidence="5">
    <location>
        <begin position="65"/>
        <end position="92"/>
    </location>
</feature>
<dbReference type="InterPro" id="IPR037682">
    <property type="entry name" value="TonB_C"/>
</dbReference>
<evidence type="ECO:0000256" key="1">
    <source>
        <dbReference type="ARBA" id="ARBA00004167"/>
    </source>
</evidence>
<protein>
    <submittedName>
        <fullName evidence="8">Protein TolA</fullName>
    </submittedName>
    <submittedName>
        <fullName evidence="9">Ribonucleases G and E</fullName>
    </submittedName>
</protein>
<evidence type="ECO:0000256" key="2">
    <source>
        <dbReference type="ARBA" id="ARBA00022692"/>
    </source>
</evidence>
<dbReference type="GO" id="GO:0019534">
    <property type="term" value="F:toxin transmembrane transporter activity"/>
    <property type="evidence" value="ECO:0007669"/>
    <property type="project" value="InterPro"/>
</dbReference>
<dbReference type="InterPro" id="IPR006260">
    <property type="entry name" value="TonB/TolA_C"/>
</dbReference>
<dbReference type="OrthoDB" id="5298892at2"/>
<feature type="transmembrane region" description="Helical" evidence="6">
    <location>
        <begin position="24"/>
        <end position="44"/>
    </location>
</feature>
<organism evidence="9 10">
    <name type="scientific">Bordetella pseudohinzii</name>
    <dbReference type="NCBI Taxonomy" id="1331258"/>
    <lineage>
        <taxon>Bacteria</taxon>
        <taxon>Pseudomonadati</taxon>
        <taxon>Pseudomonadota</taxon>
        <taxon>Betaproteobacteria</taxon>
        <taxon>Burkholderiales</taxon>
        <taxon>Alcaligenaceae</taxon>
        <taxon>Bordetella</taxon>
    </lineage>
</organism>